<dbReference type="WBParaSite" id="L893_g16556.t1">
    <property type="protein sequence ID" value="L893_g16556.t1"/>
    <property type="gene ID" value="L893_g16556"/>
</dbReference>
<keyword evidence="1" id="KW-1185">Reference proteome</keyword>
<sequence length="170" mass="19703">MVSKTTCRMLTWTLFRPTDDYKDSDRSSRQEIDISFCCLKSTDPQALTLYNKIYFAQIVDLKEHVDESKYQLTITKTLVIPNVVDRVREEYCFSYAPVTVCPSGTTEDWSSRHDIDISFCCLPYADPQTLALYKKIYVAQIVDLKEHVDESTCRFHRARGVMAFSRCVPN</sequence>
<name>A0A1I7YHS7_9BILA</name>
<dbReference type="Proteomes" id="UP000095287">
    <property type="component" value="Unplaced"/>
</dbReference>
<evidence type="ECO:0000313" key="1">
    <source>
        <dbReference type="Proteomes" id="UP000095287"/>
    </source>
</evidence>
<organism evidence="1 2">
    <name type="scientific">Steinernema glaseri</name>
    <dbReference type="NCBI Taxonomy" id="37863"/>
    <lineage>
        <taxon>Eukaryota</taxon>
        <taxon>Metazoa</taxon>
        <taxon>Ecdysozoa</taxon>
        <taxon>Nematoda</taxon>
        <taxon>Chromadorea</taxon>
        <taxon>Rhabditida</taxon>
        <taxon>Tylenchina</taxon>
        <taxon>Panagrolaimomorpha</taxon>
        <taxon>Strongyloidoidea</taxon>
        <taxon>Steinernematidae</taxon>
        <taxon>Steinernema</taxon>
    </lineage>
</organism>
<proteinExistence type="predicted"/>
<protein>
    <submittedName>
        <fullName evidence="2">NTR domain-containing protein</fullName>
    </submittedName>
</protein>
<evidence type="ECO:0000313" key="2">
    <source>
        <dbReference type="WBParaSite" id="L893_g16556.t1"/>
    </source>
</evidence>
<accession>A0A1I7YHS7</accession>
<reference evidence="2" key="1">
    <citation type="submission" date="2016-11" db="UniProtKB">
        <authorList>
            <consortium name="WormBaseParasite"/>
        </authorList>
    </citation>
    <scope>IDENTIFICATION</scope>
</reference>
<dbReference type="AlphaFoldDB" id="A0A1I7YHS7"/>